<dbReference type="PRINTS" id="PR00081">
    <property type="entry name" value="GDHRDH"/>
</dbReference>
<dbReference type="FunFam" id="3.40.50.720:FF:000084">
    <property type="entry name" value="Short-chain dehydrogenase reductase"/>
    <property type="match status" value="1"/>
</dbReference>
<keyword evidence="3" id="KW-1185">Reference proteome</keyword>
<dbReference type="EMBL" id="FMXQ01000003">
    <property type="protein sequence ID" value="SDB25043.1"/>
    <property type="molecule type" value="Genomic_DNA"/>
</dbReference>
<dbReference type="PRINTS" id="PR00080">
    <property type="entry name" value="SDRFAMILY"/>
</dbReference>
<dbReference type="GO" id="GO:0016616">
    <property type="term" value="F:oxidoreductase activity, acting on the CH-OH group of donors, NAD or NADP as acceptor"/>
    <property type="evidence" value="ECO:0007669"/>
    <property type="project" value="TreeGrafter"/>
</dbReference>
<evidence type="ECO:0000313" key="3">
    <source>
        <dbReference type="Proteomes" id="UP000199071"/>
    </source>
</evidence>
<dbReference type="InterPro" id="IPR036291">
    <property type="entry name" value="NAD(P)-bd_dom_sf"/>
</dbReference>
<dbReference type="Gene3D" id="3.40.50.720">
    <property type="entry name" value="NAD(P)-binding Rossmann-like Domain"/>
    <property type="match status" value="1"/>
</dbReference>
<organism evidence="2 3">
    <name type="scientific">Bauldia litoralis</name>
    <dbReference type="NCBI Taxonomy" id="665467"/>
    <lineage>
        <taxon>Bacteria</taxon>
        <taxon>Pseudomonadati</taxon>
        <taxon>Pseudomonadota</taxon>
        <taxon>Alphaproteobacteria</taxon>
        <taxon>Hyphomicrobiales</taxon>
        <taxon>Kaistiaceae</taxon>
        <taxon>Bauldia</taxon>
    </lineage>
</organism>
<proteinExistence type="inferred from homology"/>
<dbReference type="SUPFAM" id="SSF51735">
    <property type="entry name" value="NAD(P)-binding Rossmann-fold domains"/>
    <property type="match status" value="1"/>
</dbReference>
<dbReference type="PANTHER" id="PTHR42760">
    <property type="entry name" value="SHORT-CHAIN DEHYDROGENASES/REDUCTASES FAMILY MEMBER"/>
    <property type="match status" value="1"/>
</dbReference>
<evidence type="ECO:0000313" key="2">
    <source>
        <dbReference type="EMBL" id="SDB25043.1"/>
    </source>
</evidence>
<dbReference type="RefSeq" id="WP_090876203.1">
    <property type="nucleotide sequence ID" value="NZ_FMXQ01000003.1"/>
</dbReference>
<comment type="similarity">
    <text evidence="1">Belongs to the short-chain dehydrogenases/reductases (SDR) family.</text>
</comment>
<evidence type="ECO:0008006" key="4">
    <source>
        <dbReference type="Google" id="ProtNLM"/>
    </source>
</evidence>
<reference evidence="2 3" key="1">
    <citation type="submission" date="2016-10" db="EMBL/GenBank/DDBJ databases">
        <authorList>
            <person name="de Groot N.N."/>
        </authorList>
    </citation>
    <scope>NUCLEOTIDE SEQUENCE [LARGE SCALE GENOMIC DNA]</scope>
    <source>
        <strain evidence="2 3">ATCC 35022</strain>
    </source>
</reference>
<dbReference type="STRING" id="665467.SAMN02982931_01943"/>
<dbReference type="Pfam" id="PF13561">
    <property type="entry name" value="adh_short_C2"/>
    <property type="match status" value="1"/>
</dbReference>
<gene>
    <name evidence="2" type="ORF">SAMN02982931_01943</name>
</gene>
<dbReference type="AlphaFoldDB" id="A0A1G6BWK4"/>
<sequence length="241" mass="25353">MRFANRIALVTGGYRGMGGESARALAREGAIVIAADIIAGSPPDAEPGVIYRHLDVTSPEQWSDVVAAVIADHGRIDILVNAAGVTQERSEPHSTDLEEWERVIAVNQTGVMLGMKTVSAAMLGKADVSIVNISSIWGLVAGSGQLAYHASKGAVTLMTLNAAITYADRGIRVNAVLPGLIDTEMVRDQDPAMRAETIANTPMKRIGMPGEVARAILFLASDEASYITGALLPVDGGYTAR</sequence>
<dbReference type="OrthoDB" id="9792355at2"/>
<dbReference type="Proteomes" id="UP000199071">
    <property type="component" value="Unassembled WGS sequence"/>
</dbReference>
<accession>A0A1G6BWK4</accession>
<name>A0A1G6BWK4_9HYPH</name>
<evidence type="ECO:0000256" key="1">
    <source>
        <dbReference type="ARBA" id="ARBA00006484"/>
    </source>
</evidence>
<dbReference type="InterPro" id="IPR002347">
    <property type="entry name" value="SDR_fam"/>
</dbReference>
<protein>
    <recommendedName>
        <fullName evidence="4">NAD(P)-dependent dehydrogenase, short-chain alcohol dehydrogenase family</fullName>
    </recommendedName>
</protein>